<proteinExistence type="predicted"/>
<dbReference type="InterPro" id="IPR018841">
    <property type="entry name" value="DUF2442"/>
</dbReference>
<dbReference type="RefSeq" id="WP_017750122.1">
    <property type="nucleotide sequence ID" value="NZ_KQ976354.1"/>
</dbReference>
<dbReference type="Proteomes" id="UP000076925">
    <property type="component" value="Unassembled WGS sequence"/>
</dbReference>
<dbReference type="STRING" id="128403.WA1_29495"/>
<dbReference type="SUPFAM" id="SSF143880">
    <property type="entry name" value="NE0471 N-terminal domain-like"/>
    <property type="match status" value="1"/>
</dbReference>
<dbReference type="EMBL" id="ANNX02000031">
    <property type="protein sequence ID" value="KYC40089.1"/>
    <property type="molecule type" value="Genomic_DNA"/>
</dbReference>
<name>A0A139X5W4_9CYAN</name>
<dbReference type="InterPro" id="IPR036782">
    <property type="entry name" value="NE0471-like_N"/>
</dbReference>
<dbReference type="Gene3D" id="3.30.2020.10">
    <property type="entry name" value="NE0471-like N-terminal domain"/>
    <property type="match status" value="1"/>
</dbReference>
<accession>A0A139X5W4</accession>
<evidence type="ECO:0000313" key="1">
    <source>
        <dbReference type="EMBL" id="KYC40089.1"/>
    </source>
</evidence>
<dbReference type="OrthoDB" id="162796at2"/>
<organism evidence="1 2">
    <name type="scientific">Scytonema hofmannii PCC 7110</name>
    <dbReference type="NCBI Taxonomy" id="128403"/>
    <lineage>
        <taxon>Bacteria</taxon>
        <taxon>Bacillati</taxon>
        <taxon>Cyanobacteriota</taxon>
        <taxon>Cyanophyceae</taxon>
        <taxon>Nostocales</taxon>
        <taxon>Scytonemataceae</taxon>
        <taxon>Scytonema</taxon>
    </lineage>
</organism>
<dbReference type="Pfam" id="PF10387">
    <property type="entry name" value="DUF2442"/>
    <property type="match status" value="1"/>
</dbReference>
<reference evidence="1 2" key="1">
    <citation type="journal article" date="2013" name="Genome Biol. Evol.">
        <title>Genomes of Stigonematalean cyanobacteria (subsection V) and the evolution of oxygenic photosynthesis from prokaryotes to plastids.</title>
        <authorList>
            <person name="Dagan T."/>
            <person name="Roettger M."/>
            <person name="Stucken K."/>
            <person name="Landan G."/>
            <person name="Koch R."/>
            <person name="Major P."/>
            <person name="Gould S.B."/>
            <person name="Goremykin V.V."/>
            <person name="Rippka R."/>
            <person name="Tandeau de Marsac N."/>
            <person name="Gugger M."/>
            <person name="Lockhart P.J."/>
            <person name="Allen J.F."/>
            <person name="Brune I."/>
            <person name="Maus I."/>
            <person name="Puhler A."/>
            <person name="Martin W.F."/>
        </authorList>
    </citation>
    <scope>NUCLEOTIDE SEQUENCE [LARGE SCALE GENOMIC DNA]</scope>
    <source>
        <strain evidence="1 2">PCC 7110</strain>
    </source>
</reference>
<keyword evidence="2" id="KW-1185">Reference proteome</keyword>
<dbReference type="AlphaFoldDB" id="A0A139X5W4"/>
<gene>
    <name evidence="1" type="ORF">WA1_29495</name>
</gene>
<comment type="caution">
    <text evidence="1">The sequence shown here is derived from an EMBL/GenBank/DDBJ whole genome shotgun (WGS) entry which is preliminary data.</text>
</comment>
<protein>
    <submittedName>
        <fullName evidence="1">Molybdopterin-guanine dinucleotide biosynthesis protein A</fullName>
    </submittedName>
</protein>
<sequence length="97" mass="10930">MLKDIVAVQPLENHQLYIRFEDGVEGTVDISKIVKFTGVFAPLQNQEYFAQVEVNHEVGTIQWQSGADLDPDVLYAIVSKEPIPNYQLNLQSVAERA</sequence>
<evidence type="ECO:0000313" key="2">
    <source>
        <dbReference type="Proteomes" id="UP000076925"/>
    </source>
</evidence>